<dbReference type="GO" id="GO:0005737">
    <property type="term" value="C:cytoplasm"/>
    <property type="evidence" value="ECO:0007669"/>
    <property type="project" value="TreeGrafter"/>
</dbReference>
<feature type="domain" description="WW" evidence="7">
    <location>
        <begin position="279"/>
        <end position="306"/>
    </location>
</feature>
<dbReference type="SMART" id="SM00119">
    <property type="entry name" value="HECTc"/>
    <property type="match status" value="1"/>
</dbReference>
<feature type="domain" description="HECT" evidence="8">
    <location>
        <begin position="559"/>
        <end position="827"/>
    </location>
</feature>
<dbReference type="InterPro" id="IPR001202">
    <property type="entry name" value="WW_dom"/>
</dbReference>
<dbReference type="InterPro" id="IPR040524">
    <property type="entry name" value="HECW1_helix"/>
</dbReference>
<evidence type="ECO:0000256" key="5">
    <source>
        <dbReference type="ARBA" id="ARBA00022786"/>
    </source>
</evidence>
<evidence type="ECO:0000256" key="2">
    <source>
        <dbReference type="ARBA" id="ARBA00004906"/>
    </source>
</evidence>
<evidence type="ECO:0000256" key="1">
    <source>
        <dbReference type="ARBA" id="ARBA00000885"/>
    </source>
</evidence>
<keyword evidence="5 6" id="KW-0833">Ubl conjugation pathway</keyword>
<dbReference type="GO" id="GO:0016567">
    <property type="term" value="P:protein ubiquitination"/>
    <property type="evidence" value="ECO:0007669"/>
    <property type="project" value="TreeGrafter"/>
</dbReference>
<dbReference type="Gene3D" id="2.60.40.2840">
    <property type="match status" value="1"/>
</dbReference>
<comment type="caution">
    <text evidence="6">Lacks conserved residue(s) required for the propagation of feature annotation.</text>
</comment>
<sequence>MSANLGMAISMMVKLSEDTGLSSAATNQLMGLSASCLFLGSESDNKYVKLEWNFEDSVNLIDWIGLFHEDQLDWKITNAHLNADNNNNSLCFRYYNGLTGALRASSPPLLVYSDAQIAVTSIVCKQLPESKSVSYYAKISSSASGCQYKTPNSSKGCWPQLSYLFPADRSSELSSSRVLGVVNISVLDVVQSANQDLAFVLRPLPSSTTNSPAFINKRHTSTCTTQHKAVNHCQIVVSCRLQPQQKQSYNDTLSSLQMSNQPSKDLNSINNNAKKFDCWEVRVHRNGRLIYIDHVNKRTTWHAPVILESYMPNGSEEDAENKQYICARRTVTHNDDTERMRRTQPTDKSNKSINLPEQRQDFSRLLFENEKALSLYNESTYLKHIIQRIRHNPSKFEVFERNRELVEFLNLFADRTQPLPTGWQSARHSGTVNNEQKLFIDHRSRKITLIDPRLPEEIKQRRARSAPPTRRLQLDLKIISRVGEAALVRFANDLDLITAISVLDQTTRPVPTNEFEEKLTYFYSSLQRGGYGQGPGKIRFRLRRNQLMNDAYEKILAVDATHLKKYHMTVTFDEEDGLDYGGPSRELFFLLSRELFNPYYGLFEYSANDTYTVQMSPMSKFVDNHLQWMELCGRILGLALIHRCLIDTFFTRAFYKFLLRLPYTVSDLQSMDQQFYTSLKWIRENRITSDLELTFNATEEVAGEVVEKELLPDGKNIAVTEYNKEEYITLLLKWRMESSVEEQGKALLRGLHSMIDKDYLRILMPNKDWQENTEYKGGYYDGHVVINWFWQTVYSMCNAERLKLLQFVTGTSSIPFEDLVLYADQMV</sequence>
<dbReference type="GO" id="GO:0048814">
    <property type="term" value="P:regulation of dendrite morphogenesis"/>
    <property type="evidence" value="ECO:0007669"/>
    <property type="project" value="TreeGrafter"/>
</dbReference>
<dbReference type="Gene3D" id="3.30.2410.10">
    <property type="entry name" value="Hect, E3 ligase catalytic domain"/>
    <property type="match status" value="1"/>
</dbReference>
<evidence type="ECO:0000259" key="8">
    <source>
        <dbReference type="PROSITE" id="PS50237"/>
    </source>
</evidence>
<dbReference type="PROSITE" id="PS50020">
    <property type="entry name" value="WW_DOMAIN_2"/>
    <property type="match status" value="2"/>
</dbReference>
<dbReference type="InterPro" id="IPR036020">
    <property type="entry name" value="WW_dom_sf"/>
</dbReference>
<protein>
    <recommendedName>
        <fullName evidence="3">HECT-type E3 ubiquitin transferase</fullName>
        <ecNumber evidence="3">2.3.2.26</ecNumber>
    </recommendedName>
</protein>
<evidence type="ECO:0000313" key="10">
    <source>
        <dbReference type="WBParaSite" id="jg22666.1"/>
    </source>
</evidence>
<evidence type="ECO:0000313" key="9">
    <source>
        <dbReference type="Proteomes" id="UP000887574"/>
    </source>
</evidence>
<evidence type="ECO:0000259" key="7">
    <source>
        <dbReference type="PROSITE" id="PS50020"/>
    </source>
</evidence>
<evidence type="ECO:0000256" key="6">
    <source>
        <dbReference type="PROSITE-ProRule" id="PRU00104"/>
    </source>
</evidence>
<dbReference type="Gene3D" id="3.90.1750.10">
    <property type="entry name" value="Hect, E3 ligase catalytic domains"/>
    <property type="match status" value="1"/>
</dbReference>
<keyword evidence="4" id="KW-0808">Transferase</keyword>
<dbReference type="SUPFAM" id="SSF51045">
    <property type="entry name" value="WW domain"/>
    <property type="match status" value="1"/>
</dbReference>
<organism evidence="9 10">
    <name type="scientific">Ditylenchus dipsaci</name>
    <dbReference type="NCBI Taxonomy" id="166011"/>
    <lineage>
        <taxon>Eukaryota</taxon>
        <taxon>Metazoa</taxon>
        <taxon>Ecdysozoa</taxon>
        <taxon>Nematoda</taxon>
        <taxon>Chromadorea</taxon>
        <taxon>Rhabditida</taxon>
        <taxon>Tylenchina</taxon>
        <taxon>Tylenchomorpha</taxon>
        <taxon>Sphaerularioidea</taxon>
        <taxon>Anguinidae</taxon>
        <taxon>Anguininae</taxon>
        <taxon>Ditylenchus</taxon>
    </lineage>
</organism>
<dbReference type="FunFam" id="3.90.1750.10:FF:000079">
    <property type="entry name" value="E3 ubiquitin-protein ligase"/>
    <property type="match status" value="1"/>
</dbReference>
<accession>A0A915DTG9</accession>
<dbReference type="InterPro" id="IPR032348">
    <property type="entry name" value="HECW_N"/>
</dbReference>
<dbReference type="InterPro" id="IPR035983">
    <property type="entry name" value="Hect_E3_ubiquitin_ligase"/>
</dbReference>
<dbReference type="FunFam" id="3.30.2160.10:FF:000001">
    <property type="entry name" value="E3 ubiquitin-protein ligase NEDD4-like"/>
    <property type="match status" value="1"/>
</dbReference>
<dbReference type="CDD" id="cd00201">
    <property type="entry name" value="WW"/>
    <property type="match status" value="1"/>
</dbReference>
<dbReference type="EC" id="2.3.2.26" evidence="3"/>
<comment type="catalytic activity">
    <reaction evidence="1">
        <text>S-ubiquitinyl-[E2 ubiquitin-conjugating enzyme]-L-cysteine + [acceptor protein]-L-lysine = [E2 ubiquitin-conjugating enzyme]-L-cysteine + N(6)-ubiquitinyl-[acceptor protein]-L-lysine.</text>
        <dbReference type="EC" id="2.3.2.26"/>
    </reaction>
</comment>
<dbReference type="Gene3D" id="2.20.70.10">
    <property type="match status" value="2"/>
</dbReference>
<dbReference type="InterPro" id="IPR050409">
    <property type="entry name" value="E3_ubiq-protein_ligase"/>
</dbReference>
<keyword evidence="9" id="KW-1185">Reference proteome</keyword>
<dbReference type="GO" id="GO:0061630">
    <property type="term" value="F:ubiquitin protein ligase activity"/>
    <property type="evidence" value="ECO:0007669"/>
    <property type="project" value="UniProtKB-EC"/>
</dbReference>
<dbReference type="Pfam" id="PF18436">
    <property type="entry name" value="HECW1_helix"/>
    <property type="match status" value="1"/>
</dbReference>
<proteinExistence type="predicted"/>
<dbReference type="GO" id="GO:0006511">
    <property type="term" value="P:ubiquitin-dependent protein catabolic process"/>
    <property type="evidence" value="ECO:0007669"/>
    <property type="project" value="TreeGrafter"/>
</dbReference>
<dbReference type="Pfam" id="PF00632">
    <property type="entry name" value="HECT"/>
    <property type="match status" value="1"/>
</dbReference>
<dbReference type="PROSITE" id="PS50237">
    <property type="entry name" value="HECT"/>
    <property type="match status" value="1"/>
</dbReference>
<name>A0A915DTG9_9BILA</name>
<dbReference type="Gene3D" id="3.30.2160.10">
    <property type="entry name" value="Hect, E3 ligase catalytic domain"/>
    <property type="match status" value="1"/>
</dbReference>
<dbReference type="Proteomes" id="UP000887574">
    <property type="component" value="Unplaced"/>
</dbReference>
<feature type="domain" description="WW" evidence="7">
    <location>
        <begin position="417"/>
        <end position="454"/>
    </location>
</feature>
<dbReference type="PANTHER" id="PTHR11254">
    <property type="entry name" value="HECT DOMAIN UBIQUITIN-PROTEIN LIGASE"/>
    <property type="match status" value="1"/>
</dbReference>
<dbReference type="Pfam" id="PF16562">
    <property type="entry name" value="HECW_N"/>
    <property type="match status" value="1"/>
</dbReference>
<dbReference type="WBParaSite" id="jg22666.1">
    <property type="protein sequence ID" value="jg22666.1"/>
    <property type="gene ID" value="jg22666"/>
</dbReference>
<dbReference type="PANTHER" id="PTHR11254:SF320">
    <property type="entry name" value="HECT-TYPE E3 UBIQUITIN TRANSFERASE"/>
    <property type="match status" value="1"/>
</dbReference>
<evidence type="ECO:0000256" key="4">
    <source>
        <dbReference type="ARBA" id="ARBA00022679"/>
    </source>
</evidence>
<evidence type="ECO:0000256" key="3">
    <source>
        <dbReference type="ARBA" id="ARBA00012485"/>
    </source>
</evidence>
<reference evidence="10" key="1">
    <citation type="submission" date="2022-11" db="UniProtKB">
        <authorList>
            <consortium name="WormBaseParasite"/>
        </authorList>
    </citation>
    <scope>IDENTIFICATION</scope>
</reference>
<dbReference type="SUPFAM" id="SSF56204">
    <property type="entry name" value="Hect, E3 ligase catalytic domain"/>
    <property type="match status" value="1"/>
</dbReference>
<comment type="pathway">
    <text evidence="2">Protein modification; protein ubiquitination.</text>
</comment>
<dbReference type="InterPro" id="IPR000569">
    <property type="entry name" value="HECT_dom"/>
</dbReference>
<dbReference type="AlphaFoldDB" id="A0A915DTG9"/>